<keyword evidence="3" id="KW-1185">Reference proteome</keyword>
<evidence type="ECO:0008006" key="4">
    <source>
        <dbReference type="Google" id="ProtNLM"/>
    </source>
</evidence>
<feature type="transmembrane region" description="Helical" evidence="1">
    <location>
        <begin position="13"/>
        <end position="42"/>
    </location>
</feature>
<protein>
    <recommendedName>
        <fullName evidence="4">O-antigen ligase family protein</fullName>
    </recommendedName>
</protein>
<dbReference type="RefSeq" id="WP_147582344.1">
    <property type="nucleotide sequence ID" value="NZ_CP042831.1"/>
</dbReference>
<organism evidence="2 3">
    <name type="scientific">Flavobacterium alkalisoli</name>
    <dbReference type="NCBI Taxonomy" id="2602769"/>
    <lineage>
        <taxon>Bacteria</taxon>
        <taxon>Pseudomonadati</taxon>
        <taxon>Bacteroidota</taxon>
        <taxon>Flavobacteriia</taxon>
        <taxon>Flavobacteriales</taxon>
        <taxon>Flavobacteriaceae</taxon>
        <taxon>Flavobacterium</taxon>
    </lineage>
</organism>
<keyword evidence="1" id="KW-0472">Membrane</keyword>
<feature type="transmembrane region" description="Helical" evidence="1">
    <location>
        <begin position="180"/>
        <end position="202"/>
    </location>
</feature>
<feature type="transmembrane region" description="Helical" evidence="1">
    <location>
        <begin position="111"/>
        <end position="134"/>
    </location>
</feature>
<evidence type="ECO:0000313" key="2">
    <source>
        <dbReference type="EMBL" id="QEE48760.1"/>
    </source>
</evidence>
<accession>A0A5B9FP75</accession>
<evidence type="ECO:0000256" key="1">
    <source>
        <dbReference type="SAM" id="Phobius"/>
    </source>
</evidence>
<evidence type="ECO:0000313" key="3">
    <source>
        <dbReference type="Proteomes" id="UP000321222"/>
    </source>
</evidence>
<dbReference type="OrthoDB" id="787277at2"/>
<dbReference type="EMBL" id="CP042831">
    <property type="protein sequence ID" value="QEE48760.1"/>
    <property type="molecule type" value="Genomic_DNA"/>
</dbReference>
<dbReference type="KEGG" id="fak:FUA48_03975"/>
<gene>
    <name evidence="2" type="ORF">FUA48_03975</name>
</gene>
<feature type="transmembrane region" description="Helical" evidence="1">
    <location>
        <begin position="214"/>
        <end position="233"/>
    </location>
</feature>
<feature type="transmembrane region" description="Helical" evidence="1">
    <location>
        <begin position="54"/>
        <end position="70"/>
    </location>
</feature>
<name>A0A5B9FP75_9FLAO</name>
<dbReference type="AlphaFoldDB" id="A0A5B9FP75"/>
<proteinExistence type="predicted"/>
<keyword evidence="1" id="KW-1133">Transmembrane helix</keyword>
<feature type="transmembrane region" description="Helical" evidence="1">
    <location>
        <begin position="326"/>
        <end position="349"/>
    </location>
</feature>
<feature type="transmembrane region" description="Helical" evidence="1">
    <location>
        <begin position="82"/>
        <end position="99"/>
    </location>
</feature>
<feature type="transmembrane region" description="Helical" evidence="1">
    <location>
        <begin position="361"/>
        <end position="380"/>
    </location>
</feature>
<sequence>MGLKIKKQRIYELLFMACIVVPYFNVYEATFFVWSLTALITLRKKYSLTMVKQLACFTGILLIALIVSFFDFPEPYPFARDFAYMLKPILGLLIGYQICKDEFDNPFNIIVKTGVVIAVFHMLNLAYAFTFLYIRDMPTLRMYTGYFSDFEVYTIIILIFRKQLGLQISDKRVKLFLPLLIFSTILYLARSNFIQFAILYVGMKGYFVADRRSLTILAFSVLILGGGYTAIYYSNPSRTRGVEAFFYKIKNSPKEAFKTHVNKYDWRDLNDNYRSYETIMTYKQVTDKGPAAVAFGKGLGSTTDLRMKMWLQSSYMRFIPYLHNGFTTVFLKSGLMGLILLLISIFLLFKNKPFDDPVITNINFLIVGTGVYLFVSYWVFMGFYFTVDTKAVIFGFLVRYRENIARAVTNRVQ</sequence>
<dbReference type="Proteomes" id="UP000321222">
    <property type="component" value="Chromosome"/>
</dbReference>
<keyword evidence="1" id="KW-0812">Transmembrane</keyword>
<reference evidence="2 3" key="1">
    <citation type="submission" date="2019-08" db="EMBL/GenBank/DDBJ databases">
        <title>Flavobacterium alkalisoli sp. nov., isolated from rhizosphere soil of Suaeda salsa.</title>
        <authorList>
            <person name="Sun J.-Q."/>
            <person name="Xu L."/>
        </authorList>
    </citation>
    <scope>NUCLEOTIDE SEQUENCE [LARGE SCALE GENOMIC DNA]</scope>
    <source>
        <strain evidence="2 3">XS-5</strain>
    </source>
</reference>